<dbReference type="Proteomes" id="UP000054776">
    <property type="component" value="Unassembled WGS sequence"/>
</dbReference>
<gene>
    <name evidence="1" type="ORF">T01_7468</name>
</gene>
<dbReference type="InParanoid" id="A0A0V0YVI4"/>
<protein>
    <submittedName>
        <fullName evidence="1">Uncharacterized protein</fullName>
    </submittedName>
</protein>
<keyword evidence="2" id="KW-1185">Reference proteome</keyword>
<accession>A0A0V0YVI4</accession>
<dbReference type="AlphaFoldDB" id="A0A0V0YVI4"/>
<evidence type="ECO:0000313" key="2">
    <source>
        <dbReference type="Proteomes" id="UP000054776"/>
    </source>
</evidence>
<reference evidence="1 2" key="1">
    <citation type="submission" date="2015-01" db="EMBL/GenBank/DDBJ databases">
        <title>Evolution of Trichinella species and genotypes.</title>
        <authorList>
            <person name="Korhonen P.K."/>
            <person name="Edoardo P."/>
            <person name="Giuseppe L.R."/>
            <person name="Gasser R.B."/>
        </authorList>
    </citation>
    <scope>NUCLEOTIDE SEQUENCE [LARGE SCALE GENOMIC DNA]</scope>
    <source>
        <strain evidence="1">ISS3</strain>
    </source>
</reference>
<dbReference type="EMBL" id="JYDH01004485">
    <property type="protein sequence ID" value="KRY04225.1"/>
    <property type="molecule type" value="Genomic_DNA"/>
</dbReference>
<sequence length="39" mass="4542">MKSNSDMLENQTYSRHTKNTEVLINIGRQCLKNSFLLVD</sequence>
<proteinExistence type="predicted"/>
<evidence type="ECO:0000313" key="1">
    <source>
        <dbReference type="EMBL" id="KRY04225.1"/>
    </source>
</evidence>
<name>A0A0V0YVI4_TRISP</name>
<comment type="caution">
    <text evidence="1">The sequence shown here is derived from an EMBL/GenBank/DDBJ whole genome shotgun (WGS) entry which is preliminary data.</text>
</comment>
<organism evidence="1 2">
    <name type="scientific">Trichinella spiralis</name>
    <name type="common">Trichina worm</name>
    <dbReference type="NCBI Taxonomy" id="6334"/>
    <lineage>
        <taxon>Eukaryota</taxon>
        <taxon>Metazoa</taxon>
        <taxon>Ecdysozoa</taxon>
        <taxon>Nematoda</taxon>
        <taxon>Enoplea</taxon>
        <taxon>Dorylaimia</taxon>
        <taxon>Trichinellida</taxon>
        <taxon>Trichinellidae</taxon>
        <taxon>Trichinella</taxon>
    </lineage>
</organism>